<dbReference type="SMART" id="SM00855">
    <property type="entry name" value="PGAM"/>
    <property type="match status" value="1"/>
</dbReference>
<reference evidence="1 2" key="1">
    <citation type="submission" date="2019-01" db="EMBL/GenBank/DDBJ databases">
        <authorList>
            <person name="Chen W.-M."/>
        </authorList>
    </citation>
    <scope>NUCLEOTIDE SEQUENCE [LARGE SCALE GENOMIC DNA]</scope>
    <source>
        <strain evidence="1 2">CCP-6</strain>
    </source>
</reference>
<dbReference type="AlphaFoldDB" id="A0A437ME65"/>
<dbReference type="CDD" id="cd07067">
    <property type="entry name" value="HP_PGM_like"/>
    <property type="match status" value="1"/>
</dbReference>
<dbReference type="EMBL" id="SACL01000004">
    <property type="protein sequence ID" value="RVT95934.1"/>
    <property type="molecule type" value="Genomic_DNA"/>
</dbReference>
<dbReference type="PANTHER" id="PTHR47623">
    <property type="entry name" value="OS09G0287300 PROTEIN"/>
    <property type="match status" value="1"/>
</dbReference>
<dbReference type="InterPro" id="IPR029033">
    <property type="entry name" value="His_PPase_superfam"/>
</dbReference>
<keyword evidence="2" id="KW-1185">Reference proteome</keyword>
<accession>A0A437ME65</accession>
<organism evidence="1 2">
    <name type="scientific">Rhodovarius crocodyli</name>
    <dbReference type="NCBI Taxonomy" id="1979269"/>
    <lineage>
        <taxon>Bacteria</taxon>
        <taxon>Pseudomonadati</taxon>
        <taxon>Pseudomonadota</taxon>
        <taxon>Alphaproteobacteria</taxon>
        <taxon>Acetobacterales</taxon>
        <taxon>Roseomonadaceae</taxon>
        <taxon>Rhodovarius</taxon>
    </lineage>
</organism>
<dbReference type="OrthoDB" id="9810154at2"/>
<evidence type="ECO:0000313" key="2">
    <source>
        <dbReference type="Proteomes" id="UP000282957"/>
    </source>
</evidence>
<comment type="caution">
    <text evidence="1">The sequence shown here is derived from an EMBL/GenBank/DDBJ whole genome shotgun (WGS) entry which is preliminary data.</text>
</comment>
<dbReference type="PANTHER" id="PTHR47623:SF1">
    <property type="entry name" value="OS09G0287300 PROTEIN"/>
    <property type="match status" value="1"/>
</dbReference>
<protein>
    <submittedName>
        <fullName evidence="1">Histidine phosphatase family protein</fullName>
    </submittedName>
</protein>
<dbReference type="RefSeq" id="WP_127787868.1">
    <property type="nucleotide sequence ID" value="NZ_SACL01000004.1"/>
</dbReference>
<dbReference type="Pfam" id="PF00300">
    <property type="entry name" value="His_Phos_1"/>
    <property type="match status" value="1"/>
</dbReference>
<dbReference type="Proteomes" id="UP000282957">
    <property type="component" value="Unassembled WGS sequence"/>
</dbReference>
<evidence type="ECO:0000313" key="1">
    <source>
        <dbReference type="EMBL" id="RVT95934.1"/>
    </source>
</evidence>
<name>A0A437ME65_9PROT</name>
<dbReference type="SUPFAM" id="SSF53254">
    <property type="entry name" value="Phosphoglycerate mutase-like"/>
    <property type="match status" value="1"/>
</dbReference>
<dbReference type="InterPro" id="IPR013078">
    <property type="entry name" value="His_Pase_superF_clade-1"/>
</dbReference>
<sequence length="184" mass="20165">MRQLLLLRHAKSSWDDPALPDHARPLNARGRRAAQAMAAEMQRLGLTPDVVLVSSARRTLQTMEALRPFEGSPMVTVLDGLYLAPWRGMLETLNEVPDTVRSVLMIGHNPGLHELALELLPPDHPETQALKRLRDAYPTGGLAEFGIAAPWHQLAPAGARLVRYVVPRDLPEATAMANGGEHEG</sequence>
<dbReference type="Gene3D" id="3.40.50.1240">
    <property type="entry name" value="Phosphoglycerate mutase-like"/>
    <property type="match status" value="1"/>
</dbReference>
<proteinExistence type="predicted"/>
<gene>
    <name evidence="1" type="ORF">EOD42_12415</name>
</gene>